<dbReference type="SUPFAM" id="SSF55144">
    <property type="entry name" value="LigT-like"/>
    <property type="match status" value="1"/>
</dbReference>
<feature type="domain" description="Phosphoesterase HXTX" evidence="3">
    <location>
        <begin position="9"/>
        <end position="90"/>
    </location>
</feature>
<comment type="caution">
    <text evidence="4">The sequence shown here is derived from an EMBL/GenBank/DDBJ whole genome shotgun (WGS) entry which is preliminary data.</text>
</comment>
<organism evidence="4 5">
    <name type="scientific">Nocardioides marinisabuli</name>
    <dbReference type="NCBI Taxonomy" id="419476"/>
    <lineage>
        <taxon>Bacteria</taxon>
        <taxon>Bacillati</taxon>
        <taxon>Actinomycetota</taxon>
        <taxon>Actinomycetes</taxon>
        <taxon>Propionibacteriales</taxon>
        <taxon>Nocardioidaceae</taxon>
        <taxon>Nocardioides</taxon>
    </lineage>
</organism>
<dbReference type="EMBL" id="JACCBE010000001">
    <property type="protein sequence ID" value="NYD57266.1"/>
    <property type="molecule type" value="Genomic_DNA"/>
</dbReference>
<evidence type="ECO:0000256" key="1">
    <source>
        <dbReference type="ARBA" id="ARBA00022801"/>
    </source>
</evidence>
<feature type="domain" description="Phosphoesterase HXTX" evidence="3">
    <location>
        <begin position="96"/>
        <end position="170"/>
    </location>
</feature>
<comment type="catalytic activity">
    <reaction evidence="2">
        <text>a 3'-end 2',3'-cyclophospho-ribonucleotide-RNA + H2O = a 3'-end 2'-phospho-ribonucleotide-RNA + H(+)</text>
        <dbReference type="Rhea" id="RHEA:11828"/>
        <dbReference type="Rhea" id="RHEA-COMP:10464"/>
        <dbReference type="Rhea" id="RHEA-COMP:17353"/>
        <dbReference type="ChEBI" id="CHEBI:15377"/>
        <dbReference type="ChEBI" id="CHEBI:15378"/>
        <dbReference type="ChEBI" id="CHEBI:83064"/>
        <dbReference type="ChEBI" id="CHEBI:173113"/>
        <dbReference type="EC" id="3.1.4.58"/>
    </reaction>
</comment>
<accession>A0A7Y9F0V3</accession>
<keyword evidence="1 2" id="KW-0378">Hydrolase</keyword>
<dbReference type="InterPro" id="IPR009097">
    <property type="entry name" value="Cyclic_Pdiesterase"/>
</dbReference>
<name>A0A7Y9F0V3_9ACTN</name>
<dbReference type="InterPro" id="IPR004175">
    <property type="entry name" value="RNA_CPDase"/>
</dbReference>
<dbReference type="GO" id="GO:0008664">
    <property type="term" value="F:RNA 2',3'-cyclic 3'-phosphodiesterase activity"/>
    <property type="evidence" value="ECO:0007669"/>
    <property type="project" value="UniProtKB-EC"/>
</dbReference>
<protein>
    <recommendedName>
        <fullName evidence="2">RNA 2',3'-cyclic phosphodiesterase</fullName>
        <shortName evidence="2">RNA 2',3'-CPDase</shortName>
        <ecNumber evidence="2">3.1.4.58</ecNumber>
    </recommendedName>
</protein>
<reference evidence="4 5" key="1">
    <citation type="submission" date="2020-07" db="EMBL/GenBank/DDBJ databases">
        <title>Sequencing the genomes of 1000 actinobacteria strains.</title>
        <authorList>
            <person name="Klenk H.-P."/>
        </authorList>
    </citation>
    <scope>NUCLEOTIDE SEQUENCE [LARGE SCALE GENOMIC DNA]</scope>
    <source>
        <strain evidence="4 5">DSM 18965</strain>
    </source>
</reference>
<evidence type="ECO:0000256" key="2">
    <source>
        <dbReference type="HAMAP-Rule" id="MF_01940"/>
    </source>
</evidence>
<dbReference type="GO" id="GO:0016874">
    <property type="term" value="F:ligase activity"/>
    <property type="evidence" value="ECO:0007669"/>
    <property type="project" value="UniProtKB-KW"/>
</dbReference>
<dbReference type="PANTHER" id="PTHR35561">
    <property type="entry name" value="RNA 2',3'-CYCLIC PHOSPHODIESTERASE"/>
    <property type="match status" value="1"/>
</dbReference>
<gene>
    <name evidence="4" type="ORF">BKA08_001504</name>
</gene>
<dbReference type="GO" id="GO:0004113">
    <property type="term" value="F:2',3'-cyclic-nucleotide 3'-phosphodiesterase activity"/>
    <property type="evidence" value="ECO:0007669"/>
    <property type="project" value="InterPro"/>
</dbReference>
<evidence type="ECO:0000313" key="5">
    <source>
        <dbReference type="Proteomes" id="UP000516957"/>
    </source>
</evidence>
<sequence length="188" mass="20560">MRLFAALVPPPEAVEHLDAFLEVRRSAAGFRWSAAEHLHVTLAFYGDVEEWRLDELVERLRTAAARRTPLAARVAGGGAFPDPAAARVLWAGLEVEPAGELDRLAEGCRTAGAVSGARVDGQRFRPHVTLARLGRPAHVEDWVRLLDGYRGPEWRAETVALVASHLGEGPRRRPRHELLEHIGVGPGA</sequence>
<dbReference type="EC" id="3.1.4.58" evidence="2"/>
<feature type="active site" description="Proton acceptor" evidence="2">
    <location>
        <position position="127"/>
    </location>
</feature>
<dbReference type="Gene3D" id="3.90.1140.10">
    <property type="entry name" value="Cyclic phosphodiesterase"/>
    <property type="match status" value="1"/>
</dbReference>
<proteinExistence type="inferred from homology"/>
<dbReference type="HAMAP" id="MF_01940">
    <property type="entry name" value="RNA_CPDase"/>
    <property type="match status" value="1"/>
</dbReference>
<dbReference type="InterPro" id="IPR014051">
    <property type="entry name" value="Phosphoesterase_HXTX"/>
</dbReference>
<evidence type="ECO:0000313" key="4">
    <source>
        <dbReference type="EMBL" id="NYD57266.1"/>
    </source>
</evidence>
<feature type="active site" description="Proton donor" evidence="2">
    <location>
        <position position="39"/>
    </location>
</feature>
<feature type="short sequence motif" description="HXTX 1" evidence="2">
    <location>
        <begin position="39"/>
        <end position="42"/>
    </location>
</feature>
<dbReference type="AlphaFoldDB" id="A0A7Y9F0V3"/>
<dbReference type="NCBIfam" id="TIGR02258">
    <property type="entry name" value="2_5_ligase"/>
    <property type="match status" value="1"/>
</dbReference>
<dbReference type="Pfam" id="PF02834">
    <property type="entry name" value="LigT_PEase"/>
    <property type="match status" value="2"/>
</dbReference>
<comment type="similarity">
    <text evidence="2">Belongs to the 2H phosphoesterase superfamily. ThpR family.</text>
</comment>
<feature type="short sequence motif" description="HXTX 2" evidence="2">
    <location>
        <begin position="127"/>
        <end position="130"/>
    </location>
</feature>
<comment type="function">
    <text evidence="2">Hydrolyzes RNA 2',3'-cyclic phosphodiester to an RNA 2'-phosphomonoester.</text>
</comment>
<keyword evidence="5" id="KW-1185">Reference proteome</keyword>
<evidence type="ECO:0000259" key="3">
    <source>
        <dbReference type="Pfam" id="PF02834"/>
    </source>
</evidence>
<dbReference type="PANTHER" id="PTHR35561:SF1">
    <property type="entry name" value="RNA 2',3'-CYCLIC PHOSPHODIESTERASE"/>
    <property type="match status" value="1"/>
</dbReference>
<keyword evidence="4" id="KW-0436">Ligase</keyword>
<dbReference type="Proteomes" id="UP000516957">
    <property type="component" value="Unassembled WGS sequence"/>
</dbReference>
<dbReference type="RefSeq" id="WP_179615055.1">
    <property type="nucleotide sequence ID" value="NZ_JACCBE010000001.1"/>
</dbReference>